<dbReference type="Proteomes" id="UP001060085">
    <property type="component" value="Linkage Group LG01"/>
</dbReference>
<keyword evidence="2" id="KW-1185">Reference proteome</keyword>
<gene>
    <name evidence="1" type="ORF">M9H77_04836</name>
</gene>
<organism evidence="1 2">
    <name type="scientific">Catharanthus roseus</name>
    <name type="common">Madagascar periwinkle</name>
    <name type="synonym">Vinca rosea</name>
    <dbReference type="NCBI Taxonomy" id="4058"/>
    <lineage>
        <taxon>Eukaryota</taxon>
        <taxon>Viridiplantae</taxon>
        <taxon>Streptophyta</taxon>
        <taxon>Embryophyta</taxon>
        <taxon>Tracheophyta</taxon>
        <taxon>Spermatophyta</taxon>
        <taxon>Magnoliopsida</taxon>
        <taxon>eudicotyledons</taxon>
        <taxon>Gunneridae</taxon>
        <taxon>Pentapetalae</taxon>
        <taxon>asterids</taxon>
        <taxon>lamiids</taxon>
        <taxon>Gentianales</taxon>
        <taxon>Apocynaceae</taxon>
        <taxon>Rauvolfioideae</taxon>
        <taxon>Vinceae</taxon>
        <taxon>Catharanthinae</taxon>
        <taxon>Catharanthus</taxon>
    </lineage>
</organism>
<reference evidence="2" key="1">
    <citation type="journal article" date="2023" name="Nat. Plants">
        <title>Single-cell RNA sequencing provides a high-resolution roadmap for understanding the multicellular compartmentation of specialized metabolism.</title>
        <authorList>
            <person name="Sun S."/>
            <person name="Shen X."/>
            <person name="Li Y."/>
            <person name="Li Y."/>
            <person name="Wang S."/>
            <person name="Li R."/>
            <person name="Zhang H."/>
            <person name="Shen G."/>
            <person name="Guo B."/>
            <person name="Wei J."/>
            <person name="Xu J."/>
            <person name="St-Pierre B."/>
            <person name="Chen S."/>
            <person name="Sun C."/>
        </authorList>
    </citation>
    <scope>NUCLEOTIDE SEQUENCE [LARGE SCALE GENOMIC DNA]</scope>
</reference>
<accession>A0ACC0CFS7</accession>
<evidence type="ECO:0000313" key="1">
    <source>
        <dbReference type="EMBL" id="KAI5683608.1"/>
    </source>
</evidence>
<sequence>MAAAEMVGEEPEKEEEEEDMEEKNLTSSLAGVKLVNAPILFFVFSHKAFRKELKELHRVAVEAADNFNGAFYPEFLGNFYQRVQFFKFVYKYHSAAEDELIFTALDTRVKNVVSSYEMEHVSIDDDFNAIFDCLDLLSQESEEILSLFQKVVFSIGTIQRTICQHMLKEEEQVFSLLIQEFTPEEQAKLLWQYICSVPAVVVEDFLPWMACLLSPDELIDLQQCMKIVIPKEELFQEVVISWLESKQQSSLGPCNMYGKEAQFFGGEISFKEILDLYPGTFHFGVEKQSKKAHSTHRISRRNPFSSIHIWNTAIQRGLREVLKGLCEIRTSNNISNLSSIVILLQFFLDILICYSNVLDRIYYPMINELHKDALLQSSRQLLDVNQVERLVRLLHSKLEDCAQLRDFLDRLYREVELLVKEISTAMIFLETEVFPPINKNCSQEMQIWILYTSLQTVPLGLLKWTVLWFSATLSEDQFKCILDVIKGESPMKKKYFSSLLREWLRMGYLGKESPDNFRKDLQEASGMGQHFLSRQFRNNLQESFGTRSQFITEQMKEVIKFSEMASEVQAINRFNTMEMEVNTTLSTMEEILNPSSSFSSTIEKLEASCSGKINVRMFFPGMRRNKVPVPKYPVKYGNGNNLSTLELGLEDHLFFFHKALLKDLEDIVLLSSKLSNETQLFPYFQQRFQQLQLLYDIHSETEDKVLFPYLESKGKLKNITHSYSIDHKMENEHFKKISLIINEISKMHDDPETFGQRRTSFRHIYLVLHETCLSMKRIISDHFTREEIDLGPLFGEHFSSVEQYKIIGDMLGRTRGETLQEMIPWLMSCLTHDEQHAIMNLWRKATKSTNFDEWLAEWWKGIKVFASSKNDEGSSFRSSMAFDSLEIISKYLYNNSSRTEGNWQHEGSELSEKKCDDYDCEKPQSLNLNKTQDSGCDQNCYEQQGLANVSEEPKKENCYAKLNCIDLDEANQKDAICEKDHSLVLSQKELETVIRRISRDSTLDSQKKSHLIQSLLVSRWMVTQQKSNMTCAATKGQEEDIGKFPSYQDPLKLTFGCKHYRRNCKILAPCCEKLYTCIRCHDELTDHSIDRKAITMMLCMKCLVIQPIGPKCSTLSCNNFSMGRYFCKICKLWDDERQIYHCPYCNLCRVGKGLGIDYFHCMNCNACMARSLSVHICREKCFEDNCPICHEYIFTSSAPVKALPCGHLMHSACFQEYTCGNYTCPICSKSLGDMQVYFQMLDALLADEKIPEEYLGQTQVILCNDCERRGTAAFHWSYHKCPYCGSYNTRLL</sequence>
<comment type="caution">
    <text evidence="1">The sequence shown here is derived from an EMBL/GenBank/DDBJ whole genome shotgun (WGS) entry which is preliminary data.</text>
</comment>
<dbReference type="EMBL" id="CM044701">
    <property type="protein sequence ID" value="KAI5683608.1"/>
    <property type="molecule type" value="Genomic_DNA"/>
</dbReference>
<proteinExistence type="predicted"/>
<evidence type="ECO:0000313" key="2">
    <source>
        <dbReference type="Proteomes" id="UP001060085"/>
    </source>
</evidence>
<protein>
    <submittedName>
        <fullName evidence="1">Uncharacterized protein</fullName>
    </submittedName>
</protein>
<name>A0ACC0CFS7_CATRO</name>